<dbReference type="Proteomes" id="UP000663848">
    <property type="component" value="Unassembled WGS sequence"/>
</dbReference>
<sequence>NLFGQQDSQKAHEQVFGGNGVPPSHHSSLTHEIIAGAAGFA</sequence>
<reference evidence="2" key="1">
    <citation type="submission" date="2021-02" db="EMBL/GenBank/DDBJ databases">
        <authorList>
            <person name="Nowell W R."/>
        </authorList>
    </citation>
    <scope>NUCLEOTIDE SEQUENCE</scope>
</reference>
<feature type="non-terminal residue" evidence="2">
    <location>
        <position position="1"/>
    </location>
</feature>
<dbReference type="AlphaFoldDB" id="A0A822DFN3"/>
<organism evidence="2 3">
    <name type="scientific">Rotaria socialis</name>
    <dbReference type="NCBI Taxonomy" id="392032"/>
    <lineage>
        <taxon>Eukaryota</taxon>
        <taxon>Metazoa</taxon>
        <taxon>Spiralia</taxon>
        <taxon>Gnathifera</taxon>
        <taxon>Rotifera</taxon>
        <taxon>Eurotatoria</taxon>
        <taxon>Bdelloidea</taxon>
        <taxon>Philodinida</taxon>
        <taxon>Philodinidae</taxon>
        <taxon>Rotaria</taxon>
    </lineage>
</organism>
<name>A0A822DFN3_9BILA</name>
<proteinExistence type="predicted"/>
<evidence type="ECO:0000256" key="1">
    <source>
        <dbReference type="SAM" id="MobiDB-lite"/>
    </source>
</evidence>
<feature type="non-terminal residue" evidence="2">
    <location>
        <position position="41"/>
    </location>
</feature>
<protein>
    <submittedName>
        <fullName evidence="2">Uncharacterized protein</fullName>
    </submittedName>
</protein>
<feature type="region of interest" description="Disordered" evidence="1">
    <location>
        <begin position="1"/>
        <end position="41"/>
    </location>
</feature>
<evidence type="ECO:0000313" key="2">
    <source>
        <dbReference type="EMBL" id="CAF5071335.1"/>
    </source>
</evidence>
<dbReference type="EMBL" id="CAJOBR010060495">
    <property type="protein sequence ID" value="CAF5071335.1"/>
    <property type="molecule type" value="Genomic_DNA"/>
</dbReference>
<evidence type="ECO:0000313" key="3">
    <source>
        <dbReference type="Proteomes" id="UP000663848"/>
    </source>
</evidence>
<comment type="caution">
    <text evidence="2">The sequence shown here is derived from an EMBL/GenBank/DDBJ whole genome shotgun (WGS) entry which is preliminary data.</text>
</comment>
<accession>A0A822DFN3</accession>
<gene>
    <name evidence="2" type="ORF">QYT958_LOCUS43274</name>
</gene>